<organism evidence="2 3">
    <name type="scientific">Methylobacterium pseudosasicola</name>
    <dbReference type="NCBI Taxonomy" id="582667"/>
    <lineage>
        <taxon>Bacteria</taxon>
        <taxon>Pseudomonadati</taxon>
        <taxon>Pseudomonadota</taxon>
        <taxon>Alphaproteobacteria</taxon>
        <taxon>Hyphomicrobiales</taxon>
        <taxon>Methylobacteriaceae</taxon>
        <taxon>Methylobacterium</taxon>
    </lineage>
</organism>
<feature type="compositionally biased region" description="Low complexity" evidence="1">
    <location>
        <begin position="1"/>
        <end position="19"/>
    </location>
</feature>
<feature type="region of interest" description="Disordered" evidence="1">
    <location>
        <begin position="127"/>
        <end position="150"/>
    </location>
</feature>
<sequence>MPDGGARSTRTTGGAIGRAWAVEPGEAAGIRPPSDPGGGASAATIAGGAAEPRASDRPRLRRQAAQRANRPPGARAQAHGDPRPDPYSIEGGGVGAGMPAGTAAPPPVDAVAAVPASSRATAVAAAGQGVSASRYGGRGRDASGNAGGTARPDAGAEGVSCAPALVRCSAGAAAAVGLGRRRRCSRATVSRSARPVSAKPSSRWKRRSAIRDWRPQRPSGAPGSKPSAFRSAWMDRASVVATCWANAWTGGTAPAKATPIRSVHRGSVRILFATRGPLHAGVLRLPVLLRRPASTVFQVDLPNQGRSHRLTELTSAACRMDRRAPSWAACGDSVSLQAASRLTASSRASSATPPPRCRCASMRATIPATAASVAPTSTIVMERKVSRSALRVAAVTDEATQACCRSRRRVSKASRTFGATAGRAATASGGRAPQASPRRRAPSSCVAFARASRTRAYLSAPRQDADRPRCAQGSHGGSQGAACRLAGAGDAARVRGGRLASERRWAAVGACVARVSPRWLTPAGRTWSFRPRQ</sequence>
<dbReference type="Proteomes" id="UP000199048">
    <property type="component" value="Unassembled WGS sequence"/>
</dbReference>
<feature type="region of interest" description="Disordered" evidence="1">
    <location>
        <begin position="184"/>
        <end position="228"/>
    </location>
</feature>
<keyword evidence="3" id="KW-1185">Reference proteome</keyword>
<dbReference type="EMBL" id="FOTK01000004">
    <property type="protein sequence ID" value="SFL37185.1"/>
    <property type="molecule type" value="Genomic_DNA"/>
</dbReference>
<feature type="compositionally biased region" description="Low complexity" evidence="1">
    <location>
        <begin position="99"/>
        <end position="108"/>
    </location>
</feature>
<evidence type="ECO:0000313" key="3">
    <source>
        <dbReference type="Proteomes" id="UP000199048"/>
    </source>
</evidence>
<reference evidence="3" key="1">
    <citation type="submission" date="2016-10" db="EMBL/GenBank/DDBJ databases">
        <authorList>
            <person name="Varghese N."/>
            <person name="Submissions S."/>
        </authorList>
    </citation>
    <scope>NUCLEOTIDE SEQUENCE [LARGE SCALE GENOMIC DNA]</scope>
    <source>
        <strain evidence="3">BL36</strain>
    </source>
</reference>
<accession>A0A1I4H4U4</accession>
<feature type="region of interest" description="Disordered" evidence="1">
    <location>
        <begin position="1"/>
        <end position="108"/>
    </location>
</feature>
<evidence type="ECO:0000256" key="1">
    <source>
        <dbReference type="SAM" id="MobiDB-lite"/>
    </source>
</evidence>
<feature type="compositionally biased region" description="Low complexity" evidence="1">
    <location>
        <begin position="41"/>
        <end position="50"/>
    </location>
</feature>
<feature type="compositionally biased region" description="Low complexity" evidence="1">
    <location>
        <begin position="414"/>
        <end position="436"/>
    </location>
</feature>
<feature type="region of interest" description="Disordered" evidence="1">
    <location>
        <begin position="414"/>
        <end position="442"/>
    </location>
</feature>
<evidence type="ECO:0000313" key="2">
    <source>
        <dbReference type="EMBL" id="SFL37185.1"/>
    </source>
</evidence>
<proteinExistence type="predicted"/>
<name>A0A1I4H4U4_9HYPH</name>
<protein>
    <submittedName>
        <fullName evidence="2">Uncharacterized protein</fullName>
    </submittedName>
</protein>
<feature type="compositionally biased region" description="Low complexity" evidence="1">
    <location>
        <begin position="65"/>
        <end position="77"/>
    </location>
</feature>
<dbReference type="AlphaFoldDB" id="A0A1I4H4U4"/>
<feature type="region of interest" description="Disordered" evidence="1">
    <location>
        <begin position="458"/>
        <end position="482"/>
    </location>
</feature>
<gene>
    <name evidence="2" type="ORF">SAMN05192568_100432</name>
</gene>